<protein>
    <submittedName>
        <fullName evidence="3">HVA22-like protein c-like</fullName>
    </submittedName>
</protein>
<comment type="caution">
    <text evidence="3">The sequence shown here is derived from an EMBL/GenBank/DDBJ whole genome shotgun (WGS) entry which is preliminary data.</text>
</comment>
<dbReference type="PANTHER" id="PTHR46649:SF5">
    <property type="entry name" value="F14L17.7 PROTEIN"/>
    <property type="match status" value="1"/>
</dbReference>
<evidence type="ECO:0000259" key="2">
    <source>
        <dbReference type="PROSITE" id="PS51369"/>
    </source>
</evidence>
<evidence type="ECO:0000256" key="1">
    <source>
        <dbReference type="SAM" id="MobiDB-lite"/>
    </source>
</evidence>
<evidence type="ECO:0000313" key="3">
    <source>
        <dbReference type="EMBL" id="KAE8657435.1"/>
    </source>
</evidence>
<feature type="compositionally biased region" description="Polar residues" evidence="1">
    <location>
        <begin position="365"/>
        <end position="384"/>
    </location>
</feature>
<feature type="region of interest" description="Disordered" evidence="1">
    <location>
        <begin position="452"/>
        <end position="476"/>
    </location>
</feature>
<dbReference type="EMBL" id="VEPZ02001760">
    <property type="protein sequence ID" value="KAE8657435.1"/>
    <property type="molecule type" value="Genomic_DNA"/>
</dbReference>
<evidence type="ECO:0000313" key="4">
    <source>
        <dbReference type="Proteomes" id="UP000436088"/>
    </source>
</evidence>
<dbReference type="InterPro" id="IPR017887">
    <property type="entry name" value="TF_TCP_subgr"/>
</dbReference>
<sequence>MEACLSKCWHNKGLFTSLTSLRRFSMSTHSVRNSVKRAYDGLLLDDAGTLLQLSSPVEDTYASIGAKYGLKLNSTEIKQGFRRAFNAPWPDKLRYEGDGKPFWKLVVSEATGFPMMITLRKSMRWSFRNNIHSENAGVKVAVVSNFDTRLRKVLKELNVIDLHKCIDQIGMEADKAVRVGDDLKADKVGANAVGIDCWQLLEKKQQPCANMQTRSELPPKKAPPKRSSTKDRHTKEGRGRRIRIPAMCAARVFQLTRELGHKSDGETIQWLLQQAEPAVIAATGTGTIPASFTSLDTSLRSSGSSLSASHTYLNLNFSAQQSRNVVNDSFNFPNVNAFLQAKQELSDASAEDTSSRKKTSPERQVLSQNIVGNHSMQSTTGSIPVNLNPIPTTFGRSTMSSGVHIMNFSSAISLLPGQQSNLGIGHGSSVTDTHLGMLAALNAYMSIPGTNVSESPATRSHQVVHQSEEHRHDSSS</sequence>
<feature type="region of interest" description="Disordered" evidence="1">
    <location>
        <begin position="346"/>
        <end position="384"/>
    </location>
</feature>
<dbReference type="Proteomes" id="UP000436088">
    <property type="component" value="Unassembled WGS sequence"/>
</dbReference>
<feature type="compositionally biased region" description="Basic and acidic residues" evidence="1">
    <location>
        <begin position="228"/>
        <end position="239"/>
    </location>
</feature>
<dbReference type="PANTHER" id="PTHR46649">
    <property type="match status" value="1"/>
</dbReference>
<accession>A0A6A2WNU5</accession>
<name>A0A6A2WNU5_HIBSY</name>
<dbReference type="PROSITE" id="PS51369">
    <property type="entry name" value="TCP"/>
    <property type="match status" value="1"/>
</dbReference>
<proteinExistence type="predicted"/>
<dbReference type="SUPFAM" id="SSF56784">
    <property type="entry name" value="HAD-like"/>
    <property type="match status" value="1"/>
</dbReference>
<gene>
    <name evidence="3" type="ORF">F3Y22_tig00116995pilonHSYRG00096</name>
</gene>
<feature type="domain" description="TCP" evidence="2">
    <location>
        <begin position="229"/>
        <end position="282"/>
    </location>
</feature>
<feature type="compositionally biased region" description="Polar residues" evidence="1">
    <location>
        <begin position="452"/>
        <end position="465"/>
    </location>
</feature>
<dbReference type="Pfam" id="PF03634">
    <property type="entry name" value="TCP"/>
    <property type="match status" value="1"/>
</dbReference>
<feature type="region of interest" description="Disordered" evidence="1">
    <location>
        <begin position="209"/>
        <end position="240"/>
    </location>
</feature>
<keyword evidence="4" id="KW-1185">Reference proteome</keyword>
<reference evidence="3" key="1">
    <citation type="submission" date="2019-09" db="EMBL/GenBank/DDBJ databases">
        <title>Draft genome information of white flower Hibiscus syriacus.</title>
        <authorList>
            <person name="Kim Y.-M."/>
        </authorList>
    </citation>
    <scope>NUCLEOTIDE SEQUENCE [LARGE SCALE GENOMIC DNA]</scope>
    <source>
        <strain evidence="3">YM2019G1</strain>
    </source>
</reference>
<dbReference type="InterPro" id="IPR036412">
    <property type="entry name" value="HAD-like_sf"/>
</dbReference>
<dbReference type="InterPro" id="IPR023214">
    <property type="entry name" value="HAD_sf"/>
</dbReference>
<organism evidence="3 4">
    <name type="scientific">Hibiscus syriacus</name>
    <name type="common">Rose of Sharon</name>
    <dbReference type="NCBI Taxonomy" id="106335"/>
    <lineage>
        <taxon>Eukaryota</taxon>
        <taxon>Viridiplantae</taxon>
        <taxon>Streptophyta</taxon>
        <taxon>Embryophyta</taxon>
        <taxon>Tracheophyta</taxon>
        <taxon>Spermatophyta</taxon>
        <taxon>Magnoliopsida</taxon>
        <taxon>eudicotyledons</taxon>
        <taxon>Gunneridae</taxon>
        <taxon>Pentapetalae</taxon>
        <taxon>rosids</taxon>
        <taxon>malvids</taxon>
        <taxon>Malvales</taxon>
        <taxon>Malvaceae</taxon>
        <taxon>Malvoideae</taxon>
        <taxon>Hibiscus</taxon>
    </lineage>
</organism>
<feature type="compositionally biased region" description="Basic and acidic residues" evidence="1">
    <location>
        <begin position="466"/>
        <end position="476"/>
    </location>
</feature>
<dbReference type="Gene3D" id="3.40.50.1000">
    <property type="entry name" value="HAD superfamily/HAD-like"/>
    <property type="match status" value="1"/>
</dbReference>
<dbReference type="AlphaFoldDB" id="A0A6A2WNU5"/>